<reference evidence="7 8" key="1">
    <citation type="submission" date="2024-03" db="EMBL/GenBank/DDBJ databases">
        <title>Aureococcus anophagefferens CCMP1851 and Kratosvirus quantuckense: Draft genome of a second virus-susceptible host strain in the model system.</title>
        <authorList>
            <person name="Chase E."/>
            <person name="Truchon A.R."/>
            <person name="Schepens W."/>
            <person name="Wilhelm S.W."/>
        </authorList>
    </citation>
    <scope>NUCLEOTIDE SEQUENCE [LARGE SCALE GENOMIC DNA]</scope>
    <source>
        <strain evidence="7 8">CCMP1851</strain>
    </source>
</reference>
<feature type="transmembrane region" description="Helical" evidence="5">
    <location>
        <begin position="327"/>
        <end position="360"/>
    </location>
</feature>
<dbReference type="Pfam" id="PF12796">
    <property type="entry name" value="Ank_2"/>
    <property type="match status" value="1"/>
</dbReference>
<dbReference type="SMART" id="SM00248">
    <property type="entry name" value="ANK"/>
    <property type="match status" value="5"/>
</dbReference>
<proteinExistence type="predicted"/>
<dbReference type="Gene3D" id="1.25.40.20">
    <property type="entry name" value="Ankyrin repeat-containing domain"/>
    <property type="match status" value="2"/>
</dbReference>
<dbReference type="PROSITE" id="PS50297">
    <property type="entry name" value="ANK_REP_REGION"/>
    <property type="match status" value="5"/>
</dbReference>
<feature type="repeat" description="ANK" evidence="3">
    <location>
        <begin position="223"/>
        <end position="250"/>
    </location>
</feature>
<sequence>MLLNKGADIDSSQDGKPTPLFLAIEKGHVAVVETLLNEGADVDASDGVMPTPLFYAAGRGHVAVVKTLLAHGALPTWGEATALGVATTEENYNLLLSRDTSSESIEETIQRINLLDAAGESAELPSKPEEFSAEELKSTRRKVDIALAEGAVEARLDGFTPLLLACQIGYEAGVRKLLARGANVRATLPYGATPLHIAAYNGRAMIVPMLVRGGADVDARTDNGETALFYAARRGHADAVKALRVHGARLISTLKRTTALDVAESDEIRMLLLRSYDSDSIATKLRMLLLRSYDTSSESIEETIQRIITTLADGVLIVINHHFADDYYIITTLFVAMHIVMGFFLLRLIVMVFSFLLYFLDFEPRPWRIARAEARAEQVARELMIQGAKSEKTRKKDTRGPGRRSARPARRQRLVEPKPAPAPAPEPEPEPEQAEPEPEPNPEPEPEPEPSVSTEPRELEPESAPEPEPSPDEAFEETKGAELDPTVRALLVSLDLTALEPIFADHMIDADALPLLTTEDLVEDMGLPLAAARSIVEAMRAVSEASAKKLVVQDVFDDIARHQAVVEAELADHRAELERLRIRRDEVPDFACPITTELMKDPVFAADGHTYERCAIALWFERKNTSPVTNAPLRNADLIPNHAMKSMIAEFLEQSRALVEA</sequence>
<gene>
    <name evidence="7" type="ORF">SO694_0048200</name>
</gene>
<dbReference type="Proteomes" id="UP001363151">
    <property type="component" value="Unassembled WGS sequence"/>
</dbReference>
<keyword evidence="8" id="KW-1185">Reference proteome</keyword>
<dbReference type="InterPro" id="IPR013761">
    <property type="entry name" value="SAM/pointed_sf"/>
</dbReference>
<dbReference type="InterPro" id="IPR003613">
    <property type="entry name" value="Ubox_domain"/>
</dbReference>
<evidence type="ECO:0000313" key="8">
    <source>
        <dbReference type="Proteomes" id="UP001363151"/>
    </source>
</evidence>
<dbReference type="InterPro" id="IPR013083">
    <property type="entry name" value="Znf_RING/FYVE/PHD"/>
</dbReference>
<dbReference type="Pfam" id="PF13637">
    <property type="entry name" value="Ank_4"/>
    <property type="match status" value="1"/>
</dbReference>
<dbReference type="Gene3D" id="1.10.150.50">
    <property type="entry name" value="Transcription Factor, Ets-1"/>
    <property type="match status" value="1"/>
</dbReference>
<dbReference type="Pfam" id="PF00023">
    <property type="entry name" value="Ank"/>
    <property type="match status" value="1"/>
</dbReference>
<feature type="domain" description="U-box" evidence="6">
    <location>
        <begin position="585"/>
        <end position="658"/>
    </location>
</feature>
<evidence type="ECO:0000256" key="4">
    <source>
        <dbReference type="SAM" id="MobiDB-lite"/>
    </source>
</evidence>
<dbReference type="SUPFAM" id="SSF57850">
    <property type="entry name" value="RING/U-box"/>
    <property type="match status" value="1"/>
</dbReference>
<dbReference type="SMART" id="SM00504">
    <property type="entry name" value="Ubox"/>
    <property type="match status" value="1"/>
</dbReference>
<feature type="repeat" description="ANK" evidence="3">
    <location>
        <begin position="157"/>
        <end position="189"/>
    </location>
</feature>
<dbReference type="PANTHER" id="PTHR24171">
    <property type="entry name" value="ANKYRIN REPEAT DOMAIN-CONTAINING PROTEIN 39-RELATED"/>
    <property type="match status" value="1"/>
</dbReference>
<dbReference type="InterPro" id="IPR002110">
    <property type="entry name" value="Ankyrin_rpt"/>
</dbReference>
<evidence type="ECO:0000256" key="1">
    <source>
        <dbReference type="ARBA" id="ARBA00022737"/>
    </source>
</evidence>
<feature type="repeat" description="ANK" evidence="3">
    <location>
        <begin position="15"/>
        <end position="47"/>
    </location>
</feature>
<keyword evidence="5" id="KW-0472">Membrane</keyword>
<keyword evidence="5" id="KW-0812">Transmembrane</keyword>
<evidence type="ECO:0000256" key="2">
    <source>
        <dbReference type="ARBA" id="ARBA00023043"/>
    </source>
</evidence>
<keyword evidence="5" id="KW-1133">Transmembrane helix</keyword>
<dbReference type="SUPFAM" id="SSF47769">
    <property type="entry name" value="SAM/Pointed domain"/>
    <property type="match status" value="1"/>
</dbReference>
<keyword evidence="1" id="KW-0677">Repeat</keyword>
<dbReference type="PANTHER" id="PTHR24171:SF8">
    <property type="entry name" value="BRCA1-ASSOCIATED RING DOMAIN PROTEIN 1"/>
    <property type="match status" value="1"/>
</dbReference>
<dbReference type="Gene3D" id="3.30.40.10">
    <property type="entry name" value="Zinc/RING finger domain, C3HC4 (zinc finger)"/>
    <property type="match status" value="1"/>
</dbReference>
<feature type="compositionally biased region" description="Acidic residues" evidence="4">
    <location>
        <begin position="427"/>
        <end position="448"/>
    </location>
</feature>
<evidence type="ECO:0000313" key="7">
    <source>
        <dbReference type="EMBL" id="KAK7236735.1"/>
    </source>
</evidence>
<dbReference type="PROSITE" id="PS50088">
    <property type="entry name" value="ANK_REPEAT"/>
    <property type="match status" value="5"/>
</dbReference>
<dbReference type="InterPro" id="IPR036770">
    <property type="entry name" value="Ankyrin_rpt-contain_sf"/>
</dbReference>
<dbReference type="SUPFAM" id="SSF48403">
    <property type="entry name" value="Ankyrin repeat"/>
    <property type="match status" value="1"/>
</dbReference>
<feature type="region of interest" description="Disordered" evidence="4">
    <location>
        <begin position="384"/>
        <end position="482"/>
    </location>
</feature>
<keyword evidence="2 3" id="KW-0040">ANK repeat</keyword>
<dbReference type="EMBL" id="JBBJCI010000261">
    <property type="protein sequence ID" value="KAK7236735.1"/>
    <property type="molecule type" value="Genomic_DNA"/>
</dbReference>
<feature type="compositionally biased region" description="Acidic residues" evidence="4">
    <location>
        <begin position="461"/>
        <end position="475"/>
    </location>
</feature>
<evidence type="ECO:0000259" key="6">
    <source>
        <dbReference type="PROSITE" id="PS51698"/>
    </source>
</evidence>
<dbReference type="PROSITE" id="PS51698">
    <property type="entry name" value="U_BOX"/>
    <property type="match status" value="1"/>
</dbReference>
<evidence type="ECO:0000256" key="3">
    <source>
        <dbReference type="PROSITE-ProRule" id="PRU00023"/>
    </source>
</evidence>
<feature type="compositionally biased region" description="Basic residues" evidence="4">
    <location>
        <begin position="392"/>
        <end position="412"/>
    </location>
</feature>
<accession>A0ABR1FRT1</accession>
<name>A0ABR1FRT1_AURAN</name>
<dbReference type="CDD" id="cd16655">
    <property type="entry name" value="RING-Ubox_WDSUB1-like"/>
    <property type="match status" value="1"/>
</dbReference>
<feature type="repeat" description="ANK" evidence="3">
    <location>
        <begin position="190"/>
        <end position="222"/>
    </location>
</feature>
<feature type="repeat" description="ANK" evidence="3">
    <location>
        <begin position="51"/>
        <end position="73"/>
    </location>
</feature>
<evidence type="ECO:0000256" key="5">
    <source>
        <dbReference type="SAM" id="Phobius"/>
    </source>
</evidence>
<comment type="caution">
    <text evidence="7">The sequence shown here is derived from an EMBL/GenBank/DDBJ whole genome shotgun (WGS) entry which is preliminary data.</text>
</comment>
<organism evidence="7 8">
    <name type="scientific">Aureococcus anophagefferens</name>
    <name type="common">Harmful bloom alga</name>
    <dbReference type="NCBI Taxonomy" id="44056"/>
    <lineage>
        <taxon>Eukaryota</taxon>
        <taxon>Sar</taxon>
        <taxon>Stramenopiles</taxon>
        <taxon>Ochrophyta</taxon>
        <taxon>Pelagophyceae</taxon>
        <taxon>Pelagomonadales</taxon>
        <taxon>Pelagomonadaceae</taxon>
        <taxon>Aureococcus</taxon>
    </lineage>
</organism>
<dbReference type="Pfam" id="PF04564">
    <property type="entry name" value="U-box"/>
    <property type="match status" value="1"/>
</dbReference>
<protein>
    <recommendedName>
        <fullName evidence="6">U-box domain-containing protein</fullName>
    </recommendedName>
</protein>